<evidence type="ECO:0000259" key="1">
    <source>
        <dbReference type="PROSITE" id="PS51186"/>
    </source>
</evidence>
<dbReference type="GO" id="GO:0016747">
    <property type="term" value="F:acyltransferase activity, transferring groups other than amino-acyl groups"/>
    <property type="evidence" value="ECO:0007669"/>
    <property type="project" value="InterPro"/>
</dbReference>
<evidence type="ECO:0000313" key="3">
    <source>
        <dbReference type="Proteomes" id="UP000831684"/>
    </source>
</evidence>
<dbReference type="KEGG" id="apol:K9D25_06100"/>
<dbReference type="SUPFAM" id="SSF55729">
    <property type="entry name" value="Acyl-CoA N-acyltransferases (Nat)"/>
    <property type="match status" value="1"/>
</dbReference>
<organism evidence="2 3">
    <name type="scientific">Ancylobacter polymorphus</name>
    <dbReference type="NCBI Taxonomy" id="223390"/>
    <lineage>
        <taxon>Bacteria</taxon>
        <taxon>Pseudomonadati</taxon>
        <taxon>Pseudomonadota</taxon>
        <taxon>Alphaproteobacteria</taxon>
        <taxon>Hyphomicrobiales</taxon>
        <taxon>Xanthobacteraceae</taxon>
        <taxon>Ancylobacter</taxon>
    </lineage>
</organism>
<feature type="domain" description="N-acetyltransferase" evidence="1">
    <location>
        <begin position="4"/>
        <end position="169"/>
    </location>
</feature>
<sequence>MMYGTFRPFRAADFQVKFATQTWERRGAARLRHEVFCQEQGLFAGDDRDPIDELAIPLVAVSMLGLLADDVVGTVRIHEAAPGEWWGSRLAVAEDYRKVGALGAALIRLAVCSAHARGCTSFFAHVQSQNALLFRRLRWDIVEEKQLHGRPHVLMRADLAHYPPIHDAETGFHAQPRRAA</sequence>
<proteinExistence type="predicted"/>
<dbReference type="Pfam" id="PF00583">
    <property type="entry name" value="Acetyltransf_1"/>
    <property type="match status" value="1"/>
</dbReference>
<gene>
    <name evidence="2" type="ORF">K9D25_06100</name>
</gene>
<dbReference type="RefSeq" id="WP_244449981.1">
    <property type="nucleotide sequence ID" value="NZ_CP083239.1"/>
</dbReference>
<evidence type="ECO:0000313" key="2">
    <source>
        <dbReference type="EMBL" id="UOK72280.1"/>
    </source>
</evidence>
<dbReference type="PROSITE" id="PS51186">
    <property type="entry name" value="GNAT"/>
    <property type="match status" value="1"/>
</dbReference>
<dbReference type="AlphaFoldDB" id="A0A9E7A310"/>
<accession>A0A9E7A310</accession>
<dbReference type="InterPro" id="IPR024035">
    <property type="entry name" value="MSMEG_0567_GNAT"/>
</dbReference>
<dbReference type="Proteomes" id="UP000831684">
    <property type="component" value="Chromosome"/>
</dbReference>
<dbReference type="EMBL" id="CP083239">
    <property type="protein sequence ID" value="UOK72280.1"/>
    <property type="molecule type" value="Genomic_DNA"/>
</dbReference>
<keyword evidence="2" id="KW-0012">Acyltransferase</keyword>
<dbReference type="InterPro" id="IPR000182">
    <property type="entry name" value="GNAT_dom"/>
</dbReference>
<dbReference type="EC" id="2.3.1.-" evidence="2"/>
<dbReference type="CDD" id="cd04301">
    <property type="entry name" value="NAT_SF"/>
    <property type="match status" value="1"/>
</dbReference>
<dbReference type="InterPro" id="IPR016181">
    <property type="entry name" value="Acyl_CoA_acyltransferase"/>
</dbReference>
<keyword evidence="2" id="KW-0808">Transferase</keyword>
<dbReference type="NCBIfam" id="TIGR04045">
    <property type="entry name" value="MSMEG_0567_GNAT"/>
    <property type="match status" value="1"/>
</dbReference>
<reference evidence="2" key="1">
    <citation type="submission" date="2021-09" db="EMBL/GenBank/DDBJ databases">
        <title>Network and meta-omics reveal the key degrader and cooperation patterns in an efficient 1,4-dioxane-degrading microbial community.</title>
        <authorList>
            <person name="Dai C."/>
        </authorList>
    </citation>
    <scope>NUCLEOTIDE SEQUENCE</scope>
    <source>
        <strain evidence="2">ZM13</strain>
    </source>
</reference>
<protein>
    <submittedName>
        <fullName evidence="2">GNAT family N-acetyltransferase</fullName>
        <ecNumber evidence="2">2.3.1.-</ecNumber>
    </submittedName>
</protein>
<dbReference type="Gene3D" id="3.40.630.30">
    <property type="match status" value="1"/>
</dbReference>
<name>A0A9E7A310_9HYPH</name>